<feature type="domain" description="Methyltransferase FkbM" evidence="1">
    <location>
        <begin position="114"/>
        <end position="255"/>
    </location>
</feature>
<comment type="caution">
    <text evidence="2">The sequence shown here is derived from an EMBL/GenBank/DDBJ whole genome shotgun (WGS) entry which is preliminary data.</text>
</comment>
<dbReference type="NCBIfam" id="TIGR01444">
    <property type="entry name" value="fkbM_fam"/>
    <property type="match status" value="1"/>
</dbReference>
<reference evidence="2 3" key="1">
    <citation type="submission" date="2016-07" db="EMBL/GenBank/DDBJ databases">
        <title>Draft genome of Scalindua rubra, obtained from a brine-seawater interface in the Red Sea, sheds light on salt adaptation in anammox bacteria.</title>
        <authorList>
            <person name="Speth D.R."/>
            <person name="Lagkouvardos I."/>
            <person name="Wang Y."/>
            <person name="Qian P.-Y."/>
            <person name="Dutilh B.E."/>
            <person name="Jetten M.S."/>
        </authorList>
    </citation>
    <scope>NUCLEOTIDE SEQUENCE [LARGE SCALE GENOMIC DNA]</scope>
    <source>
        <strain evidence="2">BSI-1</strain>
    </source>
</reference>
<evidence type="ECO:0000313" key="2">
    <source>
        <dbReference type="EMBL" id="ODS32784.1"/>
    </source>
</evidence>
<evidence type="ECO:0000313" key="3">
    <source>
        <dbReference type="Proteomes" id="UP000094056"/>
    </source>
</evidence>
<dbReference type="Pfam" id="PF05050">
    <property type="entry name" value="Methyltransf_21"/>
    <property type="match status" value="1"/>
</dbReference>
<dbReference type="PANTHER" id="PTHR34203">
    <property type="entry name" value="METHYLTRANSFERASE, FKBM FAMILY PROTEIN"/>
    <property type="match status" value="1"/>
</dbReference>
<sequence>MIRLNTELRRIKKKLLEKEAVNLPARLSISTILQLNFLPLRLREIIFTQIACRIPLVNVDQFSINTSCGRKFKVGTPYKNSIARELFWLGYNGRQPETTRVFSRLVKNAKVIFDMGTNIGFYALLAGSINKSSIIYAFEPVPFLFESLVNNISINSFLNIVPVQMAITDLDGRITFYINVESDQSASTLKGFREKTQKITVPCITLDTYVEQNNIEKVDLVKIDIEGQDHRVLQGMQRILARDEPDIICEVLYGRTEAALQEILSGFSYKYYWITDDGLICRDKIVGDSQYKNVNWLFSKKAIEQDLLDK</sequence>
<gene>
    <name evidence="2" type="ORF">SCARUB_02104</name>
</gene>
<proteinExistence type="predicted"/>
<dbReference type="EMBL" id="MAYW01000049">
    <property type="protein sequence ID" value="ODS32784.1"/>
    <property type="molecule type" value="Genomic_DNA"/>
</dbReference>
<dbReference type="Gene3D" id="3.40.50.150">
    <property type="entry name" value="Vaccinia Virus protein VP39"/>
    <property type="match status" value="1"/>
</dbReference>
<dbReference type="AlphaFoldDB" id="A0A1E3XCU6"/>
<dbReference type="PANTHER" id="PTHR34203:SF15">
    <property type="entry name" value="SLL1173 PROTEIN"/>
    <property type="match status" value="1"/>
</dbReference>
<dbReference type="SUPFAM" id="SSF53335">
    <property type="entry name" value="S-adenosyl-L-methionine-dependent methyltransferases"/>
    <property type="match status" value="1"/>
</dbReference>
<name>A0A1E3XCU6_9BACT</name>
<organism evidence="2 3">
    <name type="scientific">Candidatus Scalindua rubra</name>
    <dbReference type="NCBI Taxonomy" id="1872076"/>
    <lineage>
        <taxon>Bacteria</taxon>
        <taxon>Pseudomonadati</taxon>
        <taxon>Planctomycetota</taxon>
        <taxon>Candidatus Brocadiia</taxon>
        <taxon>Candidatus Brocadiales</taxon>
        <taxon>Candidatus Scalinduaceae</taxon>
        <taxon>Candidatus Scalindua</taxon>
    </lineage>
</organism>
<dbReference type="InterPro" id="IPR029063">
    <property type="entry name" value="SAM-dependent_MTases_sf"/>
</dbReference>
<dbReference type="InterPro" id="IPR006342">
    <property type="entry name" value="FkbM_mtfrase"/>
</dbReference>
<dbReference type="Proteomes" id="UP000094056">
    <property type="component" value="Unassembled WGS sequence"/>
</dbReference>
<accession>A0A1E3XCU6</accession>
<evidence type="ECO:0000259" key="1">
    <source>
        <dbReference type="Pfam" id="PF05050"/>
    </source>
</evidence>
<dbReference type="InterPro" id="IPR052514">
    <property type="entry name" value="SAM-dependent_MTase"/>
</dbReference>
<protein>
    <recommendedName>
        <fullName evidence="1">Methyltransferase FkbM domain-containing protein</fullName>
    </recommendedName>
</protein>